<accession>A0A7X2XFM5</accession>
<dbReference type="Gene3D" id="1.25.40.10">
    <property type="entry name" value="Tetratricopeptide repeat domain"/>
    <property type="match status" value="1"/>
</dbReference>
<name>A0A7X2XFM5_9FIRM</name>
<keyword evidence="1" id="KW-0805">Transcription regulation</keyword>
<proteinExistence type="predicted"/>
<dbReference type="Gene3D" id="1.10.10.10">
    <property type="entry name" value="Winged helix-like DNA-binding domain superfamily/Winged helix DNA-binding domain"/>
    <property type="match status" value="1"/>
</dbReference>
<evidence type="ECO:0000313" key="6">
    <source>
        <dbReference type="EMBL" id="MTU03734.1"/>
    </source>
</evidence>
<dbReference type="Proteomes" id="UP000484547">
    <property type="component" value="Unassembled WGS sequence"/>
</dbReference>
<dbReference type="GO" id="GO:0003677">
    <property type="term" value="F:DNA binding"/>
    <property type="evidence" value="ECO:0007669"/>
    <property type="project" value="UniProtKB-KW"/>
</dbReference>
<evidence type="ECO:0000256" key="1">
    <source>
        <dbReference type="ARBA" id="ARBA00023015"/>
    </source>
</evidence>
<evidence type="ECO:0000256" key="2">
    <source>
        <dbReference type="ARBA" id="ARBA00023125"/>
    </source>
</evidence>
<dbReference type="InterPro" id="IPR000792">
    <property type="entry name" value="Tscrpt_reg_LuxR_C"/>
</dbReference>
<dbReference type="PRINTS" id="PR00038">
    <property type="entry name" value="HTHLUXR"/>
</dbReference>
<keyword evidence="7" id="KW-1185">Reference proteome</keyword>
<comment type="caution">
    <text evidence="5">The sequence shown here is derived from an EMBL/GenBank/DDBJ whole genome shotgun (WGS) entry which is preliminary data.</text>
</comment>
<evidence type="ECO:0000259" key="4">
    <source>
        <dbReference type="PROSITE" id="PS50043"/>
    </source>
</evidence>
<dbReference type="SUPFAM" id="SSF46894">
    <property type="entry name" value="C-terminal effector domain of the bipartite response regulators"/>
    <property type="match status" value="1"/>
</dbReference>
<dbReference type="RefSeq" id="WP_155163820.1">
    <property type="nucleotide sequence ID" value="NZ_DAIQXX010000057.1"/>
</dbReference>
<dbReference type="PANTHER" id="PTHR44688:SF16">
    <property type="entry name" value="DNA-BINDING TRANSCRIPTIONAL ACTIVATOR DEVR_DOSR"/>
    <property type="match status" value="1"/>
</dbReference>
<protein>
    <recommendedName>
        <fullName evidence="4">HTH luxR-type domain-containing protein</fullName>
    </recommendedName>
</protein>
<keyword evidence="2" id="KW-0238">DNA-binding</keyword>
<dbReference type="PROSITE" id="PS50043">
    <property type="entry name" value="HTH_LUXR_2"/>
    <property type="match status" value="1"/>
</dbReference>
<dbReference type="SMART" id="SM00421">
    <property type="entry name" value="HTH_LUXR"/>
    <property type="match status" value="1"/>
</dbReference>
<dbReference type="Pfam" id="PF00196">
    <property type="entry name" value="GerE"/>
    <property type="match status" value="1"/>
</dbReference>
<gene>
    <name evidence="5" type="ORF">GMD11_05235</name>
    <name evidence="6" type="ORF">GMD18_04880</name>
</gene>
<dbReference type="InterPro" id="IPR011990">
    <property type="entry name" value="TPR-like_helical_dom_sf"/>
</dbReference>
<feature type="domain" description="HTH luxR-type" evidence="4">
    <location>
        <begin position="764"/>
        <end position="829"/>
    </location>
</feature>
<evidence type="ECO:0000313" key="7">
    <source>
        <dbReference type="Proteomes" id="UP000443070"/>
    </source>
</evidence>
<dbReference type="InterPro" id="IPR016032">
    <property type="entry name" value="Sig_transdc_resp-reg_C-effctor"/>
</dbReference>
<evidence type="ECO:0000313" key="5">
    <source>
        <dbReference type="EMBL" id="MTT75672.1"/>
    </source>
</evidence>
<keyword evidence="3" id="KW-0804">Transcription</keyword>
<organism evidence="5 8">
    <name type="scientific">Phascolarctobacterium faecium</name>
    <dbReference type="NCBI Taxonomy" id="33025"/>
    <lineage>
        <taxon>Bacteria</taxon>
        <taxon>Bacillati</taxon>
        <taxon>Bacillota</taxon>
        <taxon>Negativicutes</taxon>
        <taxon>Acidaminococcales</taxon>
        <taxon>Acidaminococcaceae</taxon>
        <taxon>Phascolarctobacterium</taxon>
    </lineage>
</organism>
<reference evidence="7 8" key="1">
    <citation type="journal article" date="2019" name="Nat. Med.">
        <title>A library of human gut bacterial isolates paired with longitudinal multiomics data enables mechanistic microbiome research.</title>
        <authorList>
            <person name="Poyet M."/>
            <person name="Groussin M."/>
            <person name="Gibbons S.M."/>
            <person name="Avila-Pacheco J."/>
            <person name="Jiang X."/>
            <person name="Kearney S.M."/>
            <person name="Perrotta A.R."/>
            <person name="Berdy B."/>
            <person name="Zhao S."/>
            <person name="Lieberman T.D."/>
            <person name="Swanson P.K."/>
            <person name="Smith M."/>
            <person name="Roesemann S."/>
            <person name="Alexander J.E."/>
            <person name="Rich S.A."/>
            <person name="Livny J."/>
            <person name="Vlamakis H."/>
            <person name="Clish C."/>
            <person name="Bullock K."/>
            <person name="Deik A."/>
            <person name="Scott J."/>
            <person name="Pierce K.A."/>
            <person name="Xavier R.J."/>
            <person name="Alm E.J."/>
        </authorList>
    </citation>
    <scope>NUCLEOTIDE SEQUENCE [LARGE SCALE GENOMIC DNA]</scope>
    <source>
        <strain evidence="5 8">BIOML-A13</strain>
        <strain evidence="6 7">BIOML-A3</strain>
    </source>
</reference>
<dbReference type="InterPro" id="IPR036388">
    <property type="entry name" value="WH-like_DNA-bd_sf"/>
</dbReference>
<dbReference type="AlphaFoldDB" id="A0A7X2XFM5"/>
<dbReference type="EMBL" id="WNBW01000002">
    <property type="protein sequence ID" value="MTU03734.1"/>
    <property type="molecule type" value="Genomic_DNA"/>
</dbReference>
<evidence type="ECO:0000256" key="3">
    <source>
        <dbReference type="ARBA" id="ARBA00023163"/>
    </source>
</evidence>
<dbReference type="CDD" id="cd06170">
    <property type="entry name" value="LuxR_C_like"/>
    <property type="match status" value="1"/>
</dbReference>
<sequence>MQKKSEAFPKKIYLKPALEERLAQILAVPLTVAAAPFGYGKTTAVKKVLLSLSVDMLWDTCYTGAEAAFWRCFVKSLQTAGVNTASLTWQELPRNAATRQRVIEVLQASNLKKTVVFVWNNYHLLGSEDCDKLLLALAKADLPNWHFVLLTQRPPDFTLDELVLKGECLYLQPKDFAFEVSDIIVYYRKNGIVLERRAAENLLAATEGWVSALYLYLRQYHNGQSPQTGEELLRLVQAVAYNSCSEAEKTLLTELSILNEDFSGRQAAYITENDAAPALLENLALRHGFISYELLRGQYHIHNAFKVYLQRLGAELPDTERRRLCRRSGQWYELQNDFLTAFCYYHTAGDYDKMLTVFEKDRGCSFENNYKNKIMAYFGEAPETIRQKHIKAGLIYALWLFLSGENERLQEEIRKLRKYIGQLEDRQEREQCLGELEFLLGETQYNDVEAMAAYFKKSLQLLRQPVRFFSPQTIWGGGANSILFMFYRQAGTLQKTLDVFPQAMAYYYRLVQNHGAGSEYVLASEAYFQRGYWEKAFILATEALNVSRRNEQVGVELCAEFIALRISIALGNKKRVREISRRLDALQTAVQEHLYRKTIEASRAWIDLQLGDKGKLLVSWLQKGDFQKSGLLYSAWGCLYIVYGRYLLLQKDYLPLLGQLREFEAAARSFNNFLLSIYAAVYSAAAQDGLQHENEALSELNRALDLAASDGIVMPFVENFDVLEPLLKKAAQQNSGGSELLAKILELGAVYQENLKNIKHKASYIMGGKTLTAREAEIANFVVQGRTNAEIAAEMFIAEITVKKALQGIYRKLGVDTRLELVMALNADS</sequence>
<dbReference type="EMBL" id="WNBM01000002">
    <property type="protein sequence ID" value="MTT75672.1"/>
    <property type="molecule type" value="Genomic_DNA"/>
</dbReference>
<evidence type="ECO:0000313" key="8">
    <source>
        <dbReference type="Proteomes" id="UP000484547"/>
    </source>
</evidence>
<dbReference type="OrthoDB" id="1137593at2"/>
<dbReference type="PANTHER" id="PTHR44688">
    <property type="entry name" value="DNA-BINDING TRANSCRIPTIONAL ACTIVATOR DEVR_DOSR"/>
    <property type="match status" value="1"/>
</dbReference>
<dbReference type="Proteomes" id="UP000443070">
    <property type="component" value="Unassembled WGS sequence"/>
</dbReference>
<dbReference type="GO" id="GO:0006355">
    <property type="term" value="P:regulation of DNA-templated transcription"/>
    <property type="evidence" value="ECO:0007669"/>
    <property type="project" value="InterPro"/>
</dbReference>